<feature type="transmembrane region" description="Helical" evidence="1">
    <location>
        <begin position="54"/>
        <end position="86"/>
    </location>
</feature>
<proteinExistence type="predicted"/>
<evidence type="ECO:0000313" key="2">
    <source>
        <dbReference type="EMBL" id="MBF9220408.1"/>
    </source>
</evidence>
<comment type="caution">
    <text evidence="2">The sequence shown here is derived from an EMBL/GenBank/DDBJ whole genome shotgun (WGS) entry which is preliminary data.</text>
</comment>
<reference evidence="2 3" key="1">
    <citation type="submission" date="2020-11" db="EMBL/GenBank/DDBJ databases">
        <authorList>
            <person name="Kim M.K."/>
        </authorList>
    </citation>
    <scope>NUCLEOTIDE SEQUENCE [LARGE SCALE GENOMIC DNA]</scope>
    <source>
        <strain evidence="2 3">BT662</strain>
    </source>
</reference>
<gene>
    <name evidence="2" type="ORF">I2H31_04775</name>
</gene>
<feature type="transmembrane region" description="Helical" evidence="1">
    <location>
        <begin position="22"/>
        <end position="42"/>
    </location>
</feature>
<dbReference type="InterPro" id="IPR021257">
    <property type="entry name" value="DUF2809"/>
</dbReference>
<sequence length="150" mass="16804">MPQKTVEVHSPTAPGRLLRLDYRYLGVALLLLLVEVFIALFVHDDWVRPHGGDVLAAALLYCLVRGIWALPTGVVAGIALLVSYLIEALQYVHLLQRLGWEHWRAARVLLGSRFEWADMLAYTIGVALVLLVEQLRRAGKVADQRVQENG</sequence>
<dbReference type="Pfam" id="PF10990">
    <property type="entry name" value="DUF2809"/>
    <property type="match status" value="1"/>
</dbReference>
<dbReference type="Proteomes" id="UP000618931">
    <property type="component" value="Unassembled WGS sequence"/>
</dbReference>
<organism evidence="2 3">
    <name type="scientific">Hymenobacter ruricola</name>
    <dbReference type="NCBI Taxonomy" id="2791023"/>
    <lineage>
        <taxon>Bacteria</taxon>
        <taxon>Pseudomonadati</taxon>
        <taxon>Bacteroidota</taxon>
        <taxon>Cytophagia</taxon>
        <taxon>Cytophagales</taxon>
        <taxon>Hymenobacteraceae</taxon>
        <taxon>Hymenobacter</taxon>
    </lineage>
</organism>
<dbReference type="EMBL" id="JADQDM010000002">
    <property type="protein sequence ID" value="MBF9220408.1"/>
    <property type="molecule type" value="Genomic_DNA"/>
</dbReference>
<accession>A0ABS0I0Z9</accession>
<evidence type="ECO:0000313" key="3">
    <source>
        <dbReference type="Proteomes" id="UP000618931"/>
    </source>
</evidence>
<keyword evidence="1" id="KW-1133">Transmembrane helix</keyword>
<keyword evidence="1" id="KW-0472">Membrane</keyword>
<name>A0ABS0I0Z9_9BACT</name>
<protein>
    <submittedName>
        <fullName evidence="2">DUF2809 domain-containing protein</fullName>
    </submittedName>
</protein>
<evidence type="ECO:0000256" key="1">
    <source>
        <dbReference type="SAM" id="Phobius"/>
    </source>
</evidence>
<keyword evidence="1" id="KW-0812">Transmembrane</keyword>
<keyword evidence="3" id="KW-1185">Reference proteome</keyword>